<dbReference type="CDD" id="cd05483">
    <property type="entry name" value="retropepsin_like_bacteria"/>
    <property type="match status" value="1"/>
</dbReference>
<keyword evidence="1" id="KW-0472">Membrane</keyword>
<gene>
    <name evidence="2" type="ORF">GRI48_03630</name>
</gene>
<proteinExistence type="predicted"/>
<dbReference type="AlphaFoldDB" id="A0A844YEX4"/>
<dbReference type="InterPro" id="IPR034122">
    <property type="entry name" value="Retropepsin-like_bacterial"/>
</dbReference>
<reference evidence="2 3" key="1">
    <citation type="submission" date="2019-12" db="EMBL/GenBank/DDBJ databases">
        <title>Genomic-based taxomic classification of the family Erythrobacteraceae.</title>
        <authorList>
            <person name="Xu L."/>
        </authorList>
    </citation>
    <scope>NUCLEOTIDE SEQUENCE [LARGE SCALE GENOMIC DNA]</scope>
    <source>
        <strain evidence="2 3">MCCC 1A09965</strain>
    </source>
</reference>
<evidence type="ECO:0000313" key="2">
    <source>
        <dbReference type="EMBL" id="MXO62095.1"/>
    </source>
</evidence>
<dbReference type="RefSeq" id="WP_160671544.1">
    <property type="nucleotide sequence ID" value="NZ_WTYN01000001.1"/>
</dbReference>
<accession>A0A844YEX4</accession>
<dbReference type="SUPFAM" id="SSF50630">
    <property type="entry name" value="Acid proteases"/>
    <property type="match status" value="1"/>
</dbReference>
<sequence length="225" mass="24008">MELREIWAGVAELIGSIPRTDLLWLALASLVLGWIGAALMKRSRVLGRLLGGASTAILVGILVTIVLQMSRLDPRIDLAVPELGLPPQVVEGDETRVPMAQDGHFWLKAEINGVPAEFLVDTGATLTAVNEDLALEAGLEPRRGGIPIMLNTANGQVTAQIAPIEELRFGNVAARGLDAVIAPNLGDVNVIGMNLLSRLASWRVEGQTLILVPNNPQDDLVRVGE</sequence>
<dbReference type="EMBL" id="WTYN01000001">
    <property type="protein sequence ID" value="MXO62095.1"/>
    <property type="molecule type" value="Genomic_DNA"/>
</dbReference>
<evidence type="ECO:0000313" key="3">
    <source>
        <dbReference type="Proteomes" id="UP000445582"/>
    </source>
</evidence>
<keyword evidence="2" id="KW-0645">Protease</keyword>
<dbReference type="EC" id="3.4.23.-" evidence="2"/>
<dbReference type="PROSITE" id="PS00141">
    <property type="entry name" value="ASP_PROTEASE"/>
    <property type="match status" value="1"/>
</dbReference>
<evidence type="ECO:0000256" key="1">
    <source>
        <dbReference type="SAM" id="Phobius"/>
    </source>
</evidence>
<dbReference type="GO" id="GO:0004190">
    <property type="term" value="F:aspartic-type endopeptidase activity"/>
    <property type="evidence" value="ECO:0007669"/>
    <property type="project" value="InterPro"/>
</dbReference>
<comment type="caution">
    <text evidence="2">The sequence shown here is derived from an EMBL/GenBank/DDBJ whole genome shotgun (WGS) entry which is preliminary data.</text>
</comment>
<keyword evidence="2" id="KW-0378">Hydrolase</keyword>
<name>A0A844YEX4_9SPHN</name>
<dbReference type="Proteomes" id="UP000445582">
    <property type="component" value="Unassembled WGS sequence"/>
</dbReference>
<keyword evidence="1" id="KW-0812">Transmembrane</keyword>
<keyword evidence="3" id="KW-1185">Reference proteome</keyword>
<keyword evidence="1" id="KW-1133">Transmembrane helix</keyword>
<dbReference type="Pfam" id="PF13975">
    <property type="entry name" value="gag-asp_proteas"/>
    <property type="match status" value="1"/>
</dbReference>
<organism evidence="2 3">
    <name type="scientific">Qipengyuania oceanensis</name>
    <dbReference type="NCBI Taxonomy" id="1463597"/>
    <lineage>
        <taxon>Bacteria</taxon>
        <taxon>Pseudomonadati</taxon>
        <taxon>Pseudomonadota</taxon>
        <taxon>Alphaproteobacteria</taxon>
        <taxon>Sphingomonadales</taxon>
        <taxon>Erythrobacteraceae</taxon>
        <taxon>Qipengyuania</taxon>
    </lineage>
</organism>
<protein>
    <submittedName>
        <fullName evidence="2">TIGR02281 family clan AA aspartic protease</fullName>
        <ecNumber evidence="2">3.4.23.-</ecNumber>
    </submittedName>
</protein>
<dbReference type="InterPro" id="IPR001969">
    <property type="entry name" value="Aspartic_peptidase_AS"/>
</dbReference>
<dbReference type="InterPro" id="IPR021109">
    <property type="entry name" value="Peptidase_aspartic_dom_sf"/>
</dbReference>
<dbReference type="GO" id="GO:0006508">
    <property type="term" value="P:proteolysis"/>
    <property type="evidence" value="ECO:0007669"/>
    <property type="project" value="UniProtKB-KW"/>
</dbReference>
<dbReference type="NCBIfam" id="TIGR02281">
    <property type="entry name" value="clan_AA_DTGA"/>
    <property type="match status" value="1"/>
</dbReference>
<dbReference type="OrthoDB" id="7595324at2"/>
<feature type="transmembrane region" description="Helical" evidence="1">
    <location>
        <begin position="22"/>
        <end position="39"/>
    </location>
</feature>
<dbReference type="InterPro" id="IPR011969">
    <property type="entry name" value="Clan_AA_Asp_peptidase_C"/>
</dbReference>
<feature type="transmembrane region" description="Helical" evidence="1">
    <location>
        <begin position="46"/>
        <end position="67"/>
    </location>
</feature>
<dbReference type="Gene3D" id="2.40.70.10">
    <property type="entry name" value="Acid Proteases"/>
    <property type="match status" value="1"/>
</dbReference>